<evidence type="ECO:0000313" key="4">
    <source>
        <dbReference type="EMBL" id="NLR22600.1"/>
    </source>
</evidence>
<dbReference type="Pfam" id="PF08241">
    <property type="entry name" value="Methyltransf_11"/>
    <property type="match status" value="1"/>
</dbReference>
<evidence type="ECO:0000259" key="3">
    <source>
        <dbReference type="PROSITE" id="PS50937"/>
    </source>
</evidence>
<dbReference type="Gene3D" id="3.40.50.150">
    <property type="entry name" value="Vaccinia Virus protein VP39"/>
    <property type="match status" value="1"/>
</dbReference>
<dbReference type="CDD" id="cd02440">
    <property type="entry name" value="AdoMet_MTases"/>
    <property type="match status" value="1"/>
</dbReference>
<dbReference type="Proteomes" id="UP001304419">
    <property type="component" value="Chromosome 1"/>
</dbReference>
<dbReference type="InterPro" id="IPR013216">
    <property type="entry name" value="Methyltransf_11"/>
</dbReference>
<keyword evidence="4" id="KW-0808">Transferase</keyword>
<evidence type="ECO:0000313" key="6">
    <source>
        <dbReference type="Proteomes" id="UP000646877"/>
    </source>
</evidence>
<name>A0A8I2H5K5_9GAMM</name>
<dbReference type="SUPFAM" id="SSF46955">
    <property type="entry name" value="Putative DNA-binding domain"/>
    <property type="match status" value="1"/>
</dbReference>
<dbReference type="GO" id="GO:0032259">
    <property type="term" value="P:methylation"/>
    <property type="evidence" value="ECO:0007669"/>
    <property type="project" value="UniProtKB-KW"/>
</dbReference>
<feature type="coiled-coil region" evidence="2">
    <location>
        <begin position="66"/>
        <end position="93"/>
    </location>
</feature>
<evidence type="ECO:0000256" key="1">
    <source>
        <dbReference type="ARBA" id="ARBA00023125"/>
    </source>
</evidence>
<feature type="domain" description="HTH merR-type" evidence="3">
    <location>
        <begin position="1"/>
        <end position="69"/>
    </location>
</feature>
<dbReference type="AlphaFoldDB" id="A0A8I2H5K5"/>
<dbReference type="PANTHER" id="PTHR30204">
    <property type="entry name" value="REDOX-CYCLING DRUG-SENSING TRANSCRIPTIONAL ACTIVATOR SOXR"/>
    <property type="match status" value="1"/>
</dbReference>
<dbReference type="GO" id="GO:0008757">
    <property type="term" value="F:S-adenosylmethionine-dependent methyltransferase activity"/>
    <property type="evidence" value="ECO:0007669"/>
    <property type="project" value="InterPro"/>
</dbReference>
<evidence type="ECO:0000256" key="2">
    <source>
        <dbReference type="SAM" id="Coils"/>
    </source>
</evidence>
<dbReference type="RefSeq" id="WP_193522137.1">
    <property type="nucleotide sequence ID" value="NZ_CBCSDF010000014.1"/>
</dbReference>
<evidence type="ECO:0000313" key="5">
    <source>
        <dbReference type="EMBL" id="WOX30470.1"/>
    </source>
</evidence>
<protein>
    <submittedName>
        <fullName evidence="5">MerR family transcriptional regulator</fullName>
    </submittedName>
    <submittedName>
        <fullName evidence="4">Methyltransferase domain-containing protein</fullName>
    </submittedName>
</protein>
<dbReference type="EMBL" id="WEIA01000009">
    <property type="protein sequence ID" value="NLR22600.1"/>
    <property type="molecule type" value="Genomic_DNA"/>
</dbReference>
<dbReference type="Pfam" id="PF13411">
    <property type="entry name" value="MerR_1"/>
    <property type="match status" value="1"/>
</dbReference>
<accession>A0A8I2H5K5</accession>
<dbReference type="Gene3D" id="1.10.1660.10">
    <property type="match status" value="1"/>
</dbReference>
<keyword evidence="4" id="KW-0489">Methyltransferase</keyword>
<organism evidence="4 6">
    <name type="scientific">Pseudoalteromonas maricaloris</name>
    <dbReference type="NCBI Taxonomy" id="184924"/>
    <lineage>
        <taxon>Bacteria</taxon>
        <taxon>Pseudomonadati</taxon>
        <taxon>Pseudomonadota</taxon>
        <taxon>Gammaproteobacteria</taxon>
        <taxon>Alteromonadales</taxon>
        <taxon>Pseudoalteromonadaceae</taxon>
        <taxon>Pseudoalteromonas</taxon>
    </lineage>
</organism>
<keyword evidence="7" id="KW-1185">Reference proteome</keyword>
<reference evidence="4" key="1">
    <citation type="submission" date="2019-10" db="EMBL/GenBank/DDBJ databases">
        <authorList>
            <person name="Paulsen S."/>
        </authorList>
    </citation>
    <scope>NUCLEOTIDE SEQUENCE</scope>
    <source>
        <strain evidence="4">LMG 19692</strain>
    </source>
</reference>
<dbReference type="Proteomes" id="UP000646877">
    <property type="component" value="Unassembled WGS sequence"/>
</dbReference>
<dbReference type="GO" id="GO:0003700">
    <property type="term" value="F:DNA-binding transcription factor activity"/>
    <property type="evidence" value="ECO:0007669"/>
    <property type="project" value="InterPro"/>
</dbReference>
<evidence type="ECO:0000313" key="7">
    <source>
        <dbReference type="Proteomes" id="UP001304419"/>
    </source>
</evidence>
<dbReference type="PANTHER" id="PTHR30204:SF97">
    <property type="entry name" value="MERR FAMILY REGULATORY PROTEIN"/>
    <property type="match status" value="1"/>
</dbReference>
<keyword evidence="1" id="KW-0238">DNA-binding</keyword>
<gene>
    <name evidence="4" type="ORF">F9Y85_15070</name>
    <name evidence="5" type="ORF">R5H13_04475</name>
</gene>
<dbReference type="SUPFAM" id="SSF53335">
    <property type="entry name" value="S-adenosyl-L-methionine-dependent methyltransferases"/>
    <property type="match status" value="1"/>
</dbReference>
<dbReference type="PROSITE" id="PS50937">
    <property type="entry name" value="HTH_MERR_2"/>
    <property type="match status" value="1"/>
</dbReference>
<reference evidence="5 7" key="2">
    <citation type="submission" date="2023-10" db="EMBL/GenBank/DDBJ databases">
        <title>To unveil natural product biosynthetic capacity in Pseudoalteromonas.</title>
        <authorList>
            <person name="Wang J."/>
        </authorList>
    </citation>
    <scope>NUCLEOTIDE SEQUENCE [LARGE SCALE GENOMIC DNA]</scope>
    <source>
        <strain evidence="5 7">DSM 15914</strain>
    </source>
</reference>
<dbReference type="InterPro" id="IPR009061">
    <property type="entry name" value="DNA-bd_dom_put_sf"/>
</dbReference>
<keyword evidence="2" id="KW-0175">Coiled coil</keyword>
<dbReference type="InterPro" id="IPR029063">
    <property type="entry name" value="SAM-dependent_MTases_sf"/>
</dbReference>
<proteinExistence type="predicted"/>
<dbReference type="GO" id="GO:0003677">
    <property type="term" value="F:DNA binding"/>
    <property type="evidence" value="ECO:0007669"/>
    <property type="project" value="UniProtKB-KW"/>
</dbReference>
<dbReference type="InterPro" id="IPR000551">
    <property type="entry name" value="MerR-type_HTH_dom"/>
</dbReference>
<dbReference type="InterPro" id="IPR047057">
    <property type="entry name" value="MerR_fam"/>
</dbReference>
<dbReference type="EMBL" id="CP137578">
    <property type="protein sequence ID" value="WOX30470.1"/>
    <property type="molecule type" value="Genomic_DNA"/>
</dbReference>
<dbReference type="SMART" id="SM00422">
    <property type="entry name" value="HTH_MERR"/>
    <property type="match status" value="1"/>
</dbReference>
<sequence length="390" mass="44486">MYRISELAREVGLSRSTLLYYEKLGLIKGQRQLNGYRVYTNGDLQRLKLLLQLQAGGLSLKECLACLDAKVDRQLLEERLATLETEIAQKVQAKVLLSSLLGMDSMRSWHQAMDKQAPDAHFDWLLKQGFTEKQALKLRWLSQDMNVHDQYIGEFDAVFNGLERLGPGSAADTLRAWGKLPDSNGAVLEIGCGKGISTQVLAHHTRGSILAIDNDELTLCVAKLNLAAQQLSEPVRFVCASMTQLPFDSAKFDVVWAEGSAYIMGVEKALKYWRRFLKSTGFIVFSDLVWFTDEPSTKAKMYWSTQYPDMQTVEYRIEQIKRLDFEIIDHFSLSQEAWDNYLQPLKAKLMEHATGTIDTIVLSDLKDEIDIHDNYLGEYGYQFFITKLKR</sequence>